<dbReference type="AlphaFoldDB" id="C1A419"/>
<dbReference type="RefSeq" id="WP_012683291.1">
    <property type="nucleotide sequence ID" value="NC_012489.1"/>
</dbReference>
<dbReference type="STRING" id="379066.GAU_1802"/>
<proteinExistence type="predicted"/>
<name>C1A419_GEMAT</name>
<sequence>MSENAPIVLIPNTAGVRKEDVDRLTQAGLLVVRAKDPSGIRVMSTESVVADGHIVRAMLDMLEPMTRNPNSYEYNRHHMSAFTASVVRLMRAQLEAREGTKNDK</sequence>
<reference evidence="2" key="1">
    <citation type="submission" date="2006-03" db="EMBL/GenBank/DDBJ databases">
        <title>Complete genome sequence of Gemmatimonas aurantiaca T-27 that represents a novel phylum Gemmatimonadetes.</title>
        <authorList>
            <person name="Takasaki K."/>
            <person name="Ichikawa N."/>
            <person name="Miura H."/>
            <person name="Matsushita S."/>
            <person name="Watanabe Y."/>
            <person name="Oguchi A."/>
            <person name="Ankai A."/>
            <person name="Yashiro I."/>
            <person name="Takahashi M."/>
            <person name="Terui Y."/>
            <person name="Fukui S."/>
            <person name="Yokoyama H."/>
            <person name="Tanikawa S."/>
            <person name="Hanada S."/>
            <person name="Kamagata Y."/>
            <person name="Fujita N."/>
        </authorList>
    </citation>
    <scope>NUCLEOTIDE SEQUENCE [LARGE SCALE GENOMIC DNA]</scope>
    <source>
        <strain evidence="2">T-27 / DSM 14586 / JCM 11422 / NBRC 100505</strain>
    </source>
</reference>
<evidence type="ECO:0000313" key="2">
    <source>
        <dbReference type="Proteomes" id="UP000002209"/>
    </source>
</evidence>
<dbReference type="KEGG" id="gau:GAU_1802"/>
<evidence type="ECO:0000313" key="1">
    <source>
        <dbReference type="EMBL" id="BAH38844.1"/>
    </source>
</evidence>
<gene>
    <name evidence="1" type="ordered locus">GAU_1802</name>
</gene>
<keyword evidence="2" id="KW-1185">Reference proteome</keyword>
<dbReference type="HOGENOM" id="CLU_2246089_0_0_0"/>
<organism evidence="1 2">
    <name type="scientific">Gemmatimonas aurantiaca (strain DSM 14586 / JCM 11422 / NBRC 100505 / T-27)</name>
    <dbReference type="NCBI Taxonomy" id="379066"/>
    <lineage>
        <taxon>Bacteria</taxon>
        <taxon>Pseudomonadati</taxon>
        <taxon>Gemmatimonadota</taxon>
        <taxon>Gemmatimonadia</taxon>
        <taxon>Gemmatimonadales</taxon>
        <taxon>Gemmatimonadaceae</taxon>
        <taxon>Gemmatimonas</taxon>
    </lineage>
</organism>
<protein>
    <submittedName>
        <fullName evidence="1">Uncharacterized protein</fullName>
    </submittedName>
</protein>
<dbReference type="EMBL" id="AP009153">
    <property type="protein sequence ID" value="BAH38844.1"/>
    <property type="molecule type" value="Genomic_DNA"/>
</dbReference>
<dbReference type="Proteomes" id="UP000002209">
    <property type="component" value="Chromosome"/>
</dbReference>
<accession>C1A419</accession>